<evidence type="ECO:0000313" key="1">
    <source>
        <dbReference type="EMBL" id="UWS32338.1"/>
    </source>
</evidence>
<accession>A0ABY5X4N9</accession>
<gene>
    <name evidence="1" type="ORF">NYP84_11805</name>
</gene>
<protein>
    <submittedName>
        <fullName evidence="1">Uncharacterized protein</fullName>
    </submittedName>
</protein>
<dbReference type="RefSeq" id="WP_014539200.1">
    <property type="nucleotide sequence ID" value="NZ_CP103445.1"/>
</dbReference>
<reference evidence="1" key="1">
    <citation type="submission" date="2022-07" db="EMBL/GenBank/DDBJ databases">
        <title>Genetic diversity of Erwinia pyrifoliae.</title>
        <authorList>
            <person name="Park D.S."/>
            <person name="Ham H."/>
        </authorList>
    </citation>
    <scope>NUCLEOTIDE SEQUENCE</scope>
    <source>
        <strain evidence="1">CP201486</strain>
    </source>
</reference>
<name>A0ABY5X4N9_ERWPY</name>
<dbReference type="EMBL" id="CP103445">
    <property type="protein sequence ID" value="UWS32338.1"/>
    <property type="molecule type" value="Genomic_DNA"/>
</dbReference>
<evidence type="ECO:0000313" key="2">
    <source>
        <dbReference type="Proteomes" id="UP001058553"/>
    </source>
</evidence>
<sequence>MLQDRILKIVNTVNTAVSTESVDSIEEKSNLPAILMLKADLQGRRGAIN</sequence>
<organism evidence="1 2">
    <name type="scientific">Erwinia pyrifoliae</name>
    <dbReference type="NCBI Taxonomy" id="79967"/>
    <lineage>
        <taxon>Bacteria</taxon>
        <taxon>Pseudomonadati</taxon>
        <taxon>Pseudomonadota</taxon>
        <taxon>Gammaproteobacteria</taxon>
        <taxon>Enterobacterales</taxon>
        <taxon>Erwiniaceae</taxon>
        <taxon>Erwinia</taxon>
    </lineage>
</organism>
<proteinExistence type="predicted"/>
<keyword evidence="2" id="KW-1185">Reference proteome</keyword>
<dbReference type="Proteomes" id="UP001058553">
    <property type="component" value="Chromosome"/>
</dbReference>